<feature type="transmembrane region" description="Helical" evidence="2">
    <location>
        <begin position="307"/>
        <end position="328"/>
    </location>
</feature>
<keyword evidence="2" id="KW-0472">Membrane</keyword>
<evidence type="ECO:0000313" key="4">
    <source>
        <dbReference type="Proteomes" id="UP000254794"/>
    </source>
</evidence>
<proteinExistence type="predicted"/>
<feature type="transmembrane region" description="Helical" evidence="2">
    <location>
        <begin position="447"/>
        <end position="474"/>
    </location>
</feature>
<organism evidence="3 4">
    <name type="scientific">Legionella busanensis</name>
    <dbReference type="NCBI Taxonomy" id="190655"/>
    <lineage>
        <taxon>Bacteria</taxon>
        <taxon>Pseudomonadati</taxon>
        <taxon>Pseudomonadota</taxon>
        <taxon>Gammaproteobacteria</taxon>
        <taxon>Legionellales</taxon>
        <taxon>Legionellaceae</taxon>
        <taxon>Legionella</taxon>
    </lineage>
</organism>
<evidence type="ECO:0000256" key="1">
    <source>
        <dbReference type="SAM" id="Coils"/>
    </source>
</evidence>
<dbReference type="RefSeq" id="WP_115332426.1">
    <property type="nucleotide sequence ID" value="NZ_CAAAHP010000003.1"/>
</dbReference>
<evidence type="ECO:0000313" key="3">
    <source>
        <dbReference type="EMBL" id="STX52905.1"/>
    </source>
</evidence>
<sequence length="659" mass="75802">MSNSLWSLILGQEGLNRARSLFVNLDANPTDPFANLKFEEAHQLRNLLPSLSSYYSFELTHINPAYFRYLNDKQREELRDKLFFMFYIFALEHTIHLIEDRKEKRIELEDKLKQCSILLDELRKSTLPLTPQNQLNKEIDSTEKCLYLLGYTIVAPIDVEKALALLNRRYKESKQVDIDANTGKINEYLTIINNARLYWVWAGSLLDNVFKAMFNQEAQEHLNIIGPAAGYMSFIVYYLRFIRNFLLLLKHTIKGFWMSAAEQEIDLPAWEKLKTQWQQRKFALLNDLIWGLANMACYLWLKGDGKLGYAGNIVCAGLLLMDLTLSIWRYKEEKKEYNEKIMALNEAKQHLLKLRTNLEEQIELREKLAECTQVREALLALLREQRELNYKLAENDKLKKDIEFNWKYIRYQHINNIAYSAILLSSFTVMSSFLMPSPLAVQVLGHAALLSTGIAGAALCFAFTTIYAAVNYAIEIGKLRESKKSIETDLDQLYKEFKGLQSDDEDSENQRKQLFLRIKGLEAEADYNRRLILFQNLKLAKSIISNVLIPALVFIALAFMPFGFGAAVIVASLLLIILTNVLINRQEPKAPTLINFNKHAYQQFQQEQDDVAAVEKNTGRKINRSSFFYSPSIELKSATEERELLLAGIGSKVTSAGGT</sequence>
<dbReference type="Proteomes" id="UP000254794">
    <property type="component" value="Unassembled WGS sequence"/>
</dbReference>
<feature type="transmembrane region" description="Helical" evidence="2">
    <location>
        <begin position="564"/>
        <end position="583"/>
    </location>
</feature>
<reference evidence="3 4" key="1">
    <citation type="submission" date="2018-06" db="EMBL/GenBank/DDBJ databases">
        <authorList>
            <consortium name="Pathogen Informatics"/>
            <person name="Doyle S."/>
        </authorList>
    </citation>
    <scope>NUCLEOTIDE SEQUENCE [LARGE SCALE GENOMIC DNA]</scope>
    <source>
        <strain evidence="3 4">NCTC13316</strain>
    </source>
</reference>
<feature type="coiled-coil region" evidence="1">
    <location>
        <begin position="320"/>
        <end position="364"/>
    </location>
</feature>
<dbReference type="AlphaFoldDB" id="A0A378JNS6"/>
<keyword evidence="2" id="KW-0812">Transmembrane</keyword>
<gene>
    <name evidence="3" type="ORF">NCTC13316_03031</name>
</gene>
<feature type="coiled-coil region" evidence="1">
    <location>
        <begin position="476"/>
        <end position="503"/>
    </location>
</feature>
<name>A0A378JNS6_9GAMM</name>
<evidence type="ECO:0008006" key="5">
    <source>
        <dbReference type="Google" id="ProtNLM"/>
    </source>
</evidence>
<feature type="transmembrane region" description="Helical" evidence="2">
    <location>
        <begin position="228"/>
        <end position="249"/>
    </location>
</feature>
<dbReference type="OrthoDB" id="5648334at2"/>
<accession>A0A378JNS6</accession>
<evidence type="ECO:0000256" key="2">
    <source>
        <dbReference type="SAM" id="Phobius"/>
    </source>
</evidence>
<keyword evidence="2" id="KW-1133">Transmembrane helix</keyword>
<keyword evidence="4" id="KW-1185">Reference proteome</keyword>
<feature type="transmembrane region" description="Helical" evidence="2">
    <location>
        <begin position="282"/>
        <end position="301"/>
    </location>
</feature>
<feature type="transmembrane region" description="Helical" evidence="2">
    <location>
        <begin position="417"/>
        <end position="435"/>
    </location>
</feature>
<keyword evidence="1" id="KW-0175">Coiled coil</keyword>
<dbReference type="EMBL" id="UGOD01000001">
    <property type="protein sequence ID" value="STX52905.1"/>
    <property type="molecule type" value="Genomic_DNA"/>
</dbReference>
<protein>
    <recommendedName>
        <fullName evidence="5">Coiled-coil protein</fullName>
    </recommendedName>
</protein>
<feature type="transmembrane region" description="Helical" evidence="2">
    <location>
        <begin position="539"/>
        <end position="558"/>
    </location>
</feature>